<reference evidence="2 3" key="1">
    <citation type="journal article" date="2010" name="Int. J. Syst. Evol. Microbiol.">
        <title>Bacillus horneckiae sp. nov., isolated from a spacecraft-assembly clean room.</title>
        <authorList>
            <person name="Vaishampayan P."/>
            <person name="Probst A."/>
            <person name="Krishnamurthi S."/>
            <person name="Ghosh S."/>
            <person name="Osman S."/>
            <person name="McDowall A."/>
            <person name="Ruckmani A."/>
            <person name="Mayilraj S."/>
            <person name="Venkateswaran K."/>
        </authorList>
    </citation>
    <scope>NUCLEOTIDE SEQUENCE [LARGE SCALE GENOMIC DNA]</scope>
    <source>
        <strain evidence="3">1PO1SC</strain>
    </source>
</reference>
<dbReference type="Gene3D" id="3.40.630.30">
    <property type="match status" value="1"/>
</dbReference>
<dbReference type="Proteomes" id="UP000233343">
    <property type="component" value="Unassembled WGS sequence"/>
</dbReference>
<proteinExistence type="predicted"/>
<dbReference type="PROSITE" id="PS51186">
    <property type="entry name" value="GNAT"/>
    <property type="match status" value="1"/>
</dbReference>
<comment type="caution">
    <text evidence="2">The sequence shown here is derived from an EMBL/GenBank/DDBJ whole genome shotgun (WGS) entry which is preliminary data.</text>
</comment>
<dbReference type="RefSeq" id="WP_066199126.1">
    <property type="nucleotide sequence ID" value="NZ_JAMAUX010000002.1"/>
</dbReference>
<gene>
    <name evidence="2" type="ORF">CWS20_20485</name>
</gene>
<dbReference type="Pfam" id="PF08445">
    <property type="entry name" value="FR47"/>
    <property type="match status" value="1"/>
</dbReference>
<keyword evidence="2" id="KW-0808">Transferase</keyword>
<protein>
    <submittedName>
        <fullName evidence="2">GNAT family N-acetyltransferase</fullName>
    </submittedName>
</protein>
<organism evidence="2 3">
    <name type="scientific">Cytobacillus horneckiae</name>
    <dbReference type="NCBI Taxonomy" id="549687"/>
    <lineage>
        <taxon>Bacteria</taxon>
        <taxon>Bacillati</taxon>
        <taxon>Bacillota</taxon>
        <taxon>Bacilli</taxon>
        <taxon>Bacillales</taxon>
        <taxon>Bacillaceae</taxon>
        <taxon>Cytobacillus</taxon>
    </lineage>
</organism>
<dbReference type="SUPFAM" id="SSF55729">
    <property type="entry name" value="Acyl-CoA N-acyltransferases (Nat)"/>
    <property type="match status" value="1"/>
</dbReference>
<dbReference type="InterPro" id="IPR016181">
    <property type="entry name" value="Acyl_CoA_acyltransferase"/>
</dbReference>
<dbReference type="InterPro" id="IPR000182">
    <property type="entry name" value="GNAT_dom"/>
</dbReference>
<dbReference type="GO" id="GO:0016747">
    <property type="term" value="F:acyltransferase activity, transferring groups other than amino-acyl groups"/>
    <property type="evidence" value="ECO:0007669"/>
    <property type="project" value="InterPro"/>
</dbReference>
<keyword evidence="3" id="KW-1185">Reference proteome</keyword>
<name>A0A2N0ZC08_9BACI</name>
<dbReference type="InterPro" id="IPR013653">
    <property type="entry name" value="GCN5-like_dom"/>
</dbReference>
<sequence length="172" mass="19828">MIIRKAALKDAAGIAKVHVESWQTTYKGIIPNTYLQQLNEHNREKLWQRNIPEQIVYVAENNQRDIIGFSSGGMERSGKYPPYKGELYAVYILKEYQRRGIGQALLTPLVNELIARQLHAMVVIVLADNPSRFFYEKLGGERIDTLVTSIADKQLREVVYGWKDIHILKKIM</sequence>
<evidence type="ECO:0000259" key="1">
    <source>
        <dbReference type="PROSITE" id="PS51186"/>
    </source>
</evidence>
<accession>A0A2N0ZC08</accession>
<feature type="domain" description="N-acetyltransferase" evidence="1">
    <location>
        <begin position="1"/>
        <end position="166"/>
    </location>
</feature>
<dbReference type="CDD" id="cd04301">
    <property type="entry name" value="NAT_SF"/>
    <property type="match status" value="1"/>
</dbReference>
<evidence type="ECO:0000313" key="2">
    <source>
        <dbReference type="EMBL" id="PKG27053.1"/>
    </source>
</evidence>
<evidence type="ECO:0000313" key="3">
    <source>
        <dbReference type="Proteomes" id="UP000233343"/>
    </source>
</evidence>
<dbReference type="AlphaFoldDB" id="A0A2N0ZC08"/>
<dbReference type="EMBL" id="PISD01000050">
    <property type="protein sequence ID" value="PKG27053.1"/>
    <property type="molecule type" value="Genomic_DNA"/>
</dbReference>